<dbReference type="Gene3D" id="3.20.20.140">
    <property type="entry name" value="Metal-dependent hydrolases"/>
    <property type="match status" value="1"/>
</dbReference>
<keyword evidence="14" id="KW-1185">Reference proteome</keyword>
<dbReference type="GO" id="GO:0008448">
    <property type="term" value="F:N-acetylglucosamine-6-phosphate deacetylase activity"/>
    <property type="evidence" value="ECO:0007669"/>
    <property type="project" value="UniProtKB-UniRule"/>
</dbReference>
<dbReference type="InterPro" id="IPR032466">
    <property type="entry name" value="Metal_Hydrolase"/>
</dbReference>
<evidence type="ECO:0000256" key="8">
    <source>
        <dbReference type="PIRNR" id="PIRNR038994"/>
    </source>
</evidence>
<dbReference type="InParanoid" id="A0A1X2HN32"/>
<dbReference type="CDD" id="cd00854">
    <property type="entry name" value="NagA"/>
    <property type="match status" value="1"/>
</dbReference>
<evidence type="ECO:0000256" key="5">
    <source>
        <dbReference type="ARBA" id="ARBA00022801"/>
    </source>
</evidence>
<dbReference type="GO" id="GO:0046872">
    <property type="term" value="F:metal ion binding"/>
    <property type="evidence" value="ECO:0007669"/>
    <property type="project" value="UniProtKB-KW"/>
</dbReference>
<dbReference type="GO" id="GO:0006046">
    <property type="term" value="P:N-acetylglucosamine catabolic process"/>
    <property type="evidence" value="ECO:0007669"/>
    <property type="project" value="TreeGrafter"/>
</dbReference>
<feature type="domain" description="Amidohydrolase-related" evidence="12">
    <location>
        <begin position="63"/>
        <end position="416"/>
    </location>
</feature>
<evidence type="ECO:0000313" key="14">
    <source>
        <dbReference type="Proteomes" id="UP000242180"/>
    </source>
</evidence>
<reference evidence="13 14" key="1">
    <citation type="submission" date="2016-07" db="EMBL/GenBank/DDBJ databases">
        <title>Pervasive Adenine N6-methylation of Active Genes in Fungi.</title>
        <authorList>
            <consortium name="DOE Joint Genome Institute"/>
            <person name="Mondo S.J."/>
            <person name="Dannebaum R.O."/>
            <person name="Kuo R.C."/>
            <person name="Labutti K."/>
            <person name="Haridas S."/>
            <person name="Kuo A."/>
            <person name="Salamov A."/>
            <person name="Ahrendt S.R."/>
            <person name="Lipzen A."/>
            <person name="Sullivan W."/>
            <person name="Andreopoulos W.B."/>
            <person name="Clum A."/>
            <person name="Lindquist E."/>
            <person name="Daum C."/>
            <person name="Ramamoorthy G.K."/>
            <person name="Gryganskyi A."/>
            <person name="Culley D."/>
            <person name="Magnuson J.K."/>
            <person name="James T.Y."/>
            <person name="O'Malley M.A."/>
            <person name="Stajich J.E."/>
            <person name="Spatafora J.W."/>
            <person name="Visel A."/>
            <person name="Grigoriev I.V."/>
        </authorList>
    </citation>
    <scope>NUCLEOTIDE SEQUENCE [LARGE SCALE GENOMIC DNA]</scope>
    <source>
        <strain evidence="13 14">NRRL 2496</strain>
    </source>
</reference>
<feature type="binding site" evidence="11">
    <location>
        <position position="140"/>
    </location>
    <ligand>
        <name>Zn(2+)</name>
        <dbReference type="ChEBI" id="CHEBI:29105"/>
    </ligand>
</feature>
<keyword evidence="5 8" id="KW-0378">Hydrolase</keyword>
<dbReference type="PIRSF" id="PIRSF038994">
    <property type="entry name" value="NagA"/>
    <property type="match status" value="1"/>
</dbReference>
<evidence type="ECO:0000256" key="9">
    <source>
        <dbReference type="PIRSR" id="PIRSR038994-1"/>
    </source>
</evidence>
<dbReference type="PANTHER" id="PTHR11113">
    <property type="entry name" value="N-ACETYLGLUCOSAMINE-6-PHOSPHATE DEACETYLASE"/>
    <property type="match status" value="1"/>
</dbReference>
<feature type="binding site" evidence="10">
    <location>
        <position position="151"/>
    </location>
    <ligand>
        <name>substrate</name>
    </ligand>
</feature>
<accession>A0A1X2HN32</accession>
<feature type="binding site" evidence="11">
    <location>
        <position position="227"/>
    </location>
    <ligand>
        <name>Zn(2+)</name>
        <dbReference type="ChEBI" id="CHEBI:29105"/>
    </ligand>
</feature>
<feature type="binding site" evidence="10">
    <location>
        <position position="238"/>
    </location>
    <ligand>
        <name>substrate</name>
    </ligand>
</feature>
<dbReference type="OMA" id="PWRESAI"/>
<name>A0A1X2HN32_SYNRA</name>
<evidence type="ECO:0000256" key="7">
    <source>
        <dbReference type="ARBA" id="ARBA00047647"/>
    </source>
</evidence>
<organism evidence="13 14">
    <name type="scientific">Syncephalastrum racemosum</name>
    <name type="common">Filamentous fungus</name>
    <dbReference type="NCBI Taxonomy" id="13706"/>
    <lineage>
        <taxon>Eukaryota</taxon>
        <taxon>Fungi</taxon>
        <taxon>Fungi incertae sedis</taxon>
        <taxon>Mucoromycota</taxon>
        <taxon>Mucoromycotina</taxon>
        <taxon>Mucoromycetes</taxon>
        <taxon>Mucorales</taxon>
        <taxon>Syncephalastraceae</taxon>
        <taxon>Syncephalastrum</taxon>
    </lineage>
</organism>
<dbReference type="STRING" id="13706.A0A1X2HN32"/>
<keyword evidence="4 11" id="KW-0479">Metal-binding</keyword>
<dbReference type="InterPro" id="IPR006680">
    <property type="entry name" value="Amidohydro-rel"/>
</dbReference>
<comment type="similarity">
    <text evidence="1 8">Belongs to the metallo-dependent hydrolases superfamily. NagA family.</text>
</comment>
<evidence type="ECO:0000256" key="3">
    <source>
        <dbReference type="ARBA" id="ARBA00018029"/>
    </source>
</evidence>
<comment type="catalytic activity">
    <reaction evidence="7 8">
        <text>N-acetyl-D-glucosamine 6-phosphate + H2O = D-glucosamine 6-phosphate + acetate</text>
        <dbReference type="Rhea" id="RHEA:22936"/>
        <dbReference type="ChEBI" id="CHEBI:15377"/>
        <dbReference type="ChEBI" id="CHEBI:30089"/>
        <dbReference type="ChEBI" id="CHEBI:57513"/>
        <dbReference type="ChEBI" id="CHEBI:58725"/>
        <dbReference type="EC" id="3.5.1.25"/>
    </reaction>
</comment>
<dbReference type="InterPro" id="IPR011059">
    <property type="entry name" value="Metal-dep_hydrolase_composite"/>
</dbReference>
<feature type="binding site" evidence="10">
    <location>
        <begin position="230"/>
        <end position="231"/>
    </location>
    <ligand>
        <name>substrate</name>
    </ligand>
</feature>
<dbReference type="EC" id="3.5.1.25" evidence="2 8"/>
<protein>
    <recommendedName>
        <fullName evidence="3 8">N-acetylglucosamine-6-phosphate deacetylase</fullName>
        <ecNumber evidence="2 8">3.5.1.25</ecNumber>
    </recommendedName>
</protein>
<comment type="caution">
    <text evidence="13">The sequence shown here is derived from an EMBL/GenBank/DDBJ whole genome shotgun (WGS) entry which is preliminary data.</text>
</comment>
<feature type="binding site" evidence="10">
    <location>
        <begin position="345"/>
        <end position="347"/>
    </location>
    <ligand>
        <name>substrate</name>
    </ligand>
</feature>
<dbReference type="Pfam" id="PF01979">
    <property type="entry name" value="Amidohydro_1"/>
    <property type="match status" value="1"/>
</dbReference>
<evidence type="ECO:0000256" key="4">
    <source>
        <dbReference type="ARBA" id="ARBA00022723"/>
    </source>
</evidence>
<dbReference type="SUPFAM" id="SSF51556">
    <property type="entry name" value="Metallo-dependent hydrolases"/>
    <property type="match status" value="1"/>
</dbReference>
<gene>
    <name evidence="13" type="ORF">BCR43DRAFT_561178</name>
</gene>
<dbReference type="PANTHER" id="PTHR11113:SF14">
    <property type="entry name" value="N-ACETYLGLUCOSAMINE-6-PHOSPHATE DEACETYLASE"/>
    <property type="match status" value="1"/>
</dbReference>
<dbReference type="OrthoDB" id="10264777at2759"/>
<sequence>MPTAGQQDDTTIYKIINARLLIDHQLVTNQYLWFQGGRIIDGRTTFFSFNKEPDVLIDAQNAIVAPGFIDAQINGAFGIDFTEATTEEQIDTVAQGLVQYGCTAFCPTVVSSPAEVYQKLPLLGQRQVPLGAELLGAHLEGPFIASEKKGAHDQAIFQTAHSIDAIEAVYGKGFENHTRIVTLAPERVQDVIPKLVEKNITVSIGHSAATMEEAEEGIAHGANFITHLFNAMKPFHHRDPGMIGLLGATTLPKPARMEHHPDRSATTGNNDFSTDPRPFYGIICDGVHVHPNSVRIAYYAHPSGCVLVTDALSAAGLPQGVYRLGDRDVETKGKSGAYVKGTDTLAGSTTSIDTCVRNFKKFTSCSTVEALEAATLHPAQMLGIQHRKGTLRPGSDADFVFLDDDLHVQRVYLRGQCVHDIHAKQ</sequence>
<dbReference type="InterPro" id="IPR003764">
    <property type="entry name" value="GlcNAc_6-P_deAcase"/>
</dbReference>
<dbReference type="AlphaFoldDB" id="A0A1X2HN32"/>
<dbReference type="SUPFAM" id="SSF51338">
    <property type="entry name" value="Composite domain of metallo-dependent hydrolases"/>
    <property type="match status" value="1"/>
</dbReference>
<dbReference type="Proteomes" id="UP000242180">
    <property type="component" value="Unassembled WGS sequence"/>
</dbReference>
<proteinExistence type="inferred from homology"/>
<comment type="cofactor">
    <cofactor evidence="11">
        <name>a divalent metal cation</name>
        <dbReference type="ChEBI" id="CHEBI:60240"/>
    </cofactor>
    <text evidence="11">Binds 1 divalent metal cation per subunit.</text>
</comment>
<feature type="binding site" evidence="11">
    <location>
        <position position="206"/>
    </location>
    <ligand>
        <name>Zn(2+)</name>
        <dbReference type="ChEBI" id="CHEBI:29105"/>
    </ligand>
</feature>
<evidence type="ECO:0000256" key="2">
    <source>
        <dbReference type="ARBA" id="ARBA00011899"/>
    </source>
</evidence>
<dbReference type="Gene3D" id="2.30.40.10">
    <property type="entry name" value="Urease, subunit C, domain 1"/>
    <property type="match status" value="1"/>
</dbReference>
<evidence type="ECO:0000256" key="1">
    <source>
        <dbReference type="ARBA" id="ARBA00010716"/>
    </source>
</evidence>
<evidence type="ECO:0000259" key="12">
    <source>
        <dbReference type="Pfam" id="PF01979"/>
    </source>
</evidence>
<evidence type="ECO:0000256" key="10">
    <source>
        <dbReference type="PIRSR" id="PIRSR038994-2"/>
    </source>
</evidence>
<evidence type="ECO:0000313" key="13">
    <source>
        <dbReference type="EMBL" id="ORZ00767.1"/>
    </source>
</evidence>
<dbReference type="EMBL" id="MCGN01000002">
    <property type="protein sequence ID" value="ORZ00767.1"/>
    <property type="molecule type" value="Genomic_DNA"/>
</dbReference>
<evidence type="ECO:0000256" key="6">
    <source>
        <dbReference type="ARBA" id="ARBA00023277"/>
    </source>
</evidence>
<evidence type="ECO:0000256" key="11">
    <source>
        <dbReference type="PIRSR" id="PIRSR038994-3"/>
    </source>
</evidence>
<feature type="active site" description="Proton donor/acceptor" evidence="9">
    <location>
        <position position="310"/>
    </location>
</feature>
<feature type="binding site" evidence="10">
    <location>
        <position position="288"/>
    </location>
    <ligand>
        <name>substrate</name>
    </ligand>
</feature>
<keyword evidence="6 8" id="KW-0119">Carbohydrate metabolism</keyword>